<reference evidence="3 4" key="1">
    <citation type="submission" date="2018-12" db="EMBL/GenBank/DDBJ databases">
        <authorList>
            <consortium name="Pathogen Informatics"/>
        </authorList>
    </citation>
    <scope>NUCLEOTIDE SEQUENCE [LARGE SCALE GENOMIC DNA]</scope>
    <source>
        <strain evidence="3 4">NCTC11923</strain>
    </source>
</reference>
<sequence>MSPGDGALRPWLIDMRLRLRCERAWLIALPMGVLLLTAALSPSYGRTFASRADQQQVVAQARANDTMMLLYGRLDSEADAVEIAVWELGAMTCLVLGIVIVLRAAAVSRGEEDQGRAELLHAACAGPVPRVIAQAALLGILSALVGAAAGAGLLALQGAGAADACSYGVAVGLTCLLLAATTQVGAQLAADAAGTRAVGMTVLAASFLSYGLDCAKDWRWSGLAAAASPFRLREELAAGEGHDWTPCLWALAAWILLTGVAAVMARRRDLGQGLVSVRPPWMRMPLRAPGPAALALWLSARSMITWALAVGATAGLFTDMGRSLVELAQQGGLSSDSEMGSLLGSSSDPGEAFLAYLGSLLGVLAACQAVSLASSAGAEELSGRIEAVSATGVTTVRTILAWWMTALVNSGLTLTCAAGAAATVGEDALGTDSWDALRLVAGQWPAAIAAAGLASFVCAARPRWRGLAWIPVLASLGITQFGASLDLPEGIRDANPAAQAGQSGSWWLLGMAVVLIASGILLHRRRDLMLAGTTRPGLPHPGLSPIHPQPAPSRG</sequence>
<feature type="transmembrane region" description="Helical" evidence="2">
    <location>
        <begin position="292"/>
        <end position="317"/>
    </location>
</feature>
<feature type="transmembrane region" description="Helical" evidence="2">
    <location>
        <begin position="167"/>
        <end position="186"/>
    </location>
</feature>
<feature type="transmembrane region" description="Helical" evidence="2">
    <location>
        <begin position="248"/>
        <end position="265"/>
    </location>
</feature>
<keyword evidence="4" id="KW-1185">Reference proteome</keyword>
<keyword evidence="2" id="KW-1133">Transmembrane helix</keyword>
<gene>
    <name evidence="3" type="ORF">NCTC11923_02095</name>
</gene>
<name>A0A448KEN9_9ACTO</name>
<dbReference type="EMBL" id="LR134363">
    <property type="protein sequence ID" value="VEG75427.1"/>
    <property type="molecule type" value="Genomic_DNA"/>
</dbReference>
<feature type="transmembrane region" description="Helical" evidence="2">
    <location>
        <begin position="505"/>
        <end position="522"/>
    </location>
</feature>
<evidence type="ECO:0000313" key="4">
    <source>
        <dbReference type="Proteomes" id="UP000276899"/>
    </source>
</evidence>
<feature type="transmembrane region" description="Helical" evidence="2">
    <location>
        <begin position="442"/>
        <end position="460"/>
    </location>
</feature>
<keyword evidence="2" id="KW-0812">Transmembrane</keyword>
<keyword evidence="2" id="KW-0472">Membrane</keyword>
<evidence type="ECO:0000256" key="2">
    <source>
        <dbReference type="SAM" id="Phobius"/>
    </source>
</evidence>
<evidence type="ECO:0000313" key="3">
    <source>
        <dbReference type="EMBL" id="VEG75427.1"/>
    </source>
</evidence>
<feature type="transmembrane region" description="Helical" evidence="2">
    <location>
        <begin position="467"/>
        <end position="485"/>
    </location>
</feature>
<organism evidence="3 4">
    <name type="scientific">Actinomyces slackii</name>
    <dbReference type="NCBI Taxonomy" id="52774"/>
    <lineage>
        <taxon>Bacteria</taxon>
        <taxon>Bacillati</taxon>
        <taxon>Actinomycetota</taxon>
        <taxon>Actinomycetes</taxon>
        <taxon>Actinomycetales</taxon>
        <taxon>Actinomycetaceae</taxon>
        <taxon>Actinomyces</taxon>
    </lineage>
</organism>
<feature type="transmembrane region" description="Helical" evidence="2">
    <location>
        <begin position="135"/>
        <end position="155"/>
    </location>
</feature>
<proteinExistence type="predicted"/>
<dbReference type="Proteomes" id="UP000276899">
    <property type="component" value="Chromosome"/>
</dbReference>
<protein>
    <recommendedName>
        <fullName evidence="5">ABC-2 family transporter protein</fullName>
    </recommendedName>
</protein>
<accession>A0A448KEN9</accession>
<evidence type="ECO:0000256" key="1">
    <source>
        <dbReference type="SAM" id="MobiDB-lite"/>
    </source>
</evidence>
<feature type="region of interest" description="Disordered" evidence="1">
    <location>
        <begin position="533"/>
        <end position="555"/>
    </location>
</feature>
<dbReference type="KEGG" id="asla:NCTC11923_02095"/>
<feature type="transmembrane region" description="Helical" evidence="2">
    <location>
        <begin position="399"/>
        <end position="422"/>
    </location>
</feature>
<feature type="transmembrane region" description="Helical" evidence="2">
    <location>
        <begin position="353"/>
        <end position="378"/>
    </location>
</feature>
<evidence type="ECO:0008006" key="5">
    <source>
        <dbReference type="Google" id="ProtNLM"/>
    </source>
</evidence>
<dbReference type="AlphaFoldDB" id="A0A448KEN9"/>
<feature type="transmembrane region" description="Helical" evidence="2">
    <location>
        <begin position="24"/>
        <end position="44"/>
    </location>
</feature>
<dbReference type="STRING" id="1278298.GCA_000428685_00528"/>
<dbReference type="RefSeq" id="WP_051281339.1">
    <property type="nucleotide sequence ID" value="NZ_CBCRWE010000016.1"/>
</dbReference>
<feature type="transmembrane region" description="Helical" evidence="2">
    <location>
        <begin position="83"/>
        <end position="106"/>
    </location>
</feature>